<evidence type="ECO:0000313" key="3">
    <source>
        <dbReference type="Proteomes" id="UP001500839"/>
    </source>
</evidence>
<reference evidence="3" key="1">
    <citation type="journal article" date="2019" name="Int. J. Syst. Evol. Microbiol.">
        <title>The Global Catalogue of Microorganisms (GCM) 10K type strain sequencing project: providing services to taxonomists for standard genome sequencing and annotation.</title>
        <authorList>
            <consortium name="The Broad Institute Genomics Platform"/>
            <consortium name="The Broad Institute Genome Sequencing Center for Infectious Disease"/>
            <person name="Wu L."/>
            <person name="Ma J."/>
        </authorList>
    </citation>
    <scope>NUCLEOTIDE SEQUENCE [LARGE SCALE GENOMIC DNA]</scope>
    <source>
        <strain evidence="3">JCM 18542</strain>
    </source>
</reference>
<feature type="compositionally biased region" description="Low complexity" evidence="1">
    <location>
        <begin position="190"/>
        <end position="202"/>
    </location>
</feature>
<gene>
    <name evidence="2" type="ORF">GCM10023353_06310</name>
</gene>
<feature type="region of interest" description="Disordered" evidence="1">
    <location>
        <begin position="182"/>
        <end position="202"/>
    </location>
</feature>
<keyword evidence="3" id="KW-1185">Reference proteome</keyword>
<sequence length="202" mass="21193">MQQLSLFAAESEEPAPTDLAGLLAAGGHAVATGAGARVSIIVGAPWRARAVLQMMQQALRAGRPPAAETPETAEILETDERRPLVRTDPAPELVPVARAWQRGAIKRVPDGWVPSARALRAWSLAAGRAVEGHYLLGLDPHAEQTHQPLAAALARAGIAVTVIGPRGGGPAMRVTGRRRLSRLRENIGEPPADGPADAWPPG</sequence>
<protein>
    <submittedName>
        <fullName evidence="2">Uncharacterized protein</fullName>
    </submittedName>
</protein>
<proteinExistence type="predicted"/>
<evidence type="ECO:0000256" key="1">
    <source>
        <dbReference type="SAM" id="MobiDB-lite"/>
    </source>
</evidence>
<evidence type="ECO:0000313" key="2">
    <source>
        <dbReference type="EMBL" id="GAA4806002.1"/>
    </source>
</evidence>
<dbReference type="RefSeq" id="WP_200172103.1">
    <property type="nucleotide sequence ID" value="NZ_BAABKQ010000001.1"/>
</dbReference>
<accession>A0ABP9C7S1</accession>
<name>A0ABP9C7S1_9ACTN</name>
<organism evidence="2 3">
    <name type="scientific">Tomitella cavernea</name>
    <dbReference type="NCBI Taxonomy" id="1387982"/>
    <lineage>
        <taxon>Bacteria</taxon>
        <taxon>Bacillati</taxon>
        <taxon>Actinomycetota</taxon>
        <taxon>Actinomycetes</taxon>
        <taxon>Mycobacteriales</taxon>
        <taxon>Tomitella</taxon>
    </lineage>
</organism>
<dbReference type="EMBL" id="BAABKQ010000001">
    <property type="protein sequence ID" value="GAA4806002.1"/>
    <property type="molecule type" value="Genomic_DNA"/>
</dbReference>
<comment type="caution">
    <text evidence="2">The sequence shown here is derived from an EMBL/GenBank/DDBJ whole genome shotgun (WGS) entry which is preliminary data.</text>
</comment>
<dbReference type="Proteomes" id="UP001500839">
    <property type="component" value="Unassembled WGS sequence"/>
</dbReference>